<accession>A0AAV4MUM1</accession>
<protein>
    <submittedName>
        <fullName evidence="2">Uncharacterized protein</fullName>
    </submittedName>
</protein>
<keyword evidence="1" id="KW-0472">Membrane</keyword>
<evidence type="ECO:0000313" key="3">
    <source>
        <dbReference type="Proteomes" id="UP001054945"/>
    </source>
</evidence>
<proteinExistence type="predicted"/>
<comment type="caution">
    <text evidence="2">The sequence shown here is derived from an EMBL/GenBank/DDBJ whole genome shotgun (WGS) entry which is preliminary data.</text>
</comment>
<dbReference type="AlphaFoldDB" id="A0AAV4MUM1"/>
<dbReference type="EMBL" id="BPLR01002652">
    <property type="protein sequence ID" value="GIX76150.1"/>
    <property type="molecule type" value="Genomic_DNA"/>
</dbReference>
<sequence length="152" mass="17297">MIKSPPAIPLGNSQKVISAIIIIFSILLCFEASPHFIMALRANKFTRFRRHYKSLNHSSDEFEPAHMVADPDFKTISIAVSEWDEFRSFVLIVYRRLLLFLPLSIKGAGIDHKRPGKVVIYFRFVETEESFMGGVYCSPCEPAYGKKLRAAV</sequence>
<name>A0AAV4MUM1_CAEEX</name>
<keyword evidence="1" id="KW-1133">Transmembrane helix</keyword>
<feature type="transmembrane region" description="Helical" evidence="1">
    <location>
        <begin position="16"/>
        <end position="40"/>
    </location>
</feature>
<dbReference type="Proteomes" id="UP001054945">
    <property type="component" value="Unassembled WGS sequence"/>
</dbReference>
<gene>
    <name evidence="2" type="ORF">CEXT_242961</name>
</gene>
<reference evidence="2 3" key="1">
    <citation type="submission" date="2021-06" db="EMBL/GenBank/DDBJ databases">
        <title>Caerostris extrusa draft genome.</title>
        <authorList>
            <person name="Kono N."/>
            <person name="Arakawa K."/>
        </authorList>
    </citation>
    <scope>NUCLEOTIDE SEQUENCE [LARGE SCALE GENOMIC DNA]</scope>
</reference>
<keyword evidence="3" id="KW-1185">Reference proteome</keyword>
<evidence type="ECO:0000256" key="1">
    <source>
        <dbReference type="SAM" id="Phobius"/>
    </source>
</evidence>
<evidence type="ECO:0000313" key="2">
    <source>
        <dbReference type="EMBL" id="GIX76150.1"/>
    </source>
</evidence>
<keyword evidence="1" id="KW-0812">Transmembrane</keyword>
<organism evidence="2 3">
    <name type="scientific">Caerostris extrusa</name>
    <name type="common">Bark spider</name>
    <name type="synonym">Caerostris bankana</name>
    <dbReference type="NCBI Taxonomy" id="172846"/>
    <lineage>
        <taxon>Eukaryota</taxon>
        <taxon>Metazoa</taxon>
        <taxon>Ecdysozoa</taxon>
        <taxon>Arthropoda</taxon>
        <taxon>Chelicerata</taxon>
        <taxon>Arachnida</taxon>
        <taxon>Araneae</taxon>
        <taxon>Araneomorphae</taxon>
        <taxon>Entelegynae</taxon>
        <taxon>Araneoidea</taxon>
        <taxon>Araneidae</taxon>
        <taxon>Caerostris</taxon>
    </lineage>
</organism>